<dbReference type="EMBL" id="MK071994">
    <property type="protein sequence ID" value="AYV76768.1"/>
    <property type="molecule type" value="Genomic_DNA"/>
</dbReference>
<reference evidence="1" key="1">
    <citation type="submission" date="2018-10" db="EMBL/GenBank/DDBJ databases">
        <title>Hidden diversity of soil giant viruses.</title>
        <authorList>
            <person name="Schulz F."/>
            <person name="Alteio L."/>
            <person name="Goudeau D."/>
            <person name="Ryan E.M."/>
            <person name="Malmstrom R.R."/>
            <person name="Blanchard J."/>
            <person name="Woyke T."/>
        </authorList>
    </citation>
    <scope>NUCLEOTIDE SEQUENCE</scope>
    <source>
        <strain evidence="1">TEV1</strain>
    </source>
</reference>
<protein>
    <submittedName>
        <fullName evidence="1">Putative tryptophan--tRNA ligase</fullName>
    </submittedName>
</protein>
<keyword evidence="1" id="KW-0436">Ligase</keyword>
<proteinExistence type="predicted"/>
<sequence length="65" mass="7386">MKHAYSGGGGDGSLADHRKYGGDITKDISYQYLRYFEFDDVVLEDIRDRFQSGEMTCGEIKKIMA</sequence>
<dbReference type="PANTHER" id="PTHR10055:SF1">
    <property type="entry name" value="TRYPTOPHAN--TRNA LIGASE, CYTOPLASMIC"/>
    <property type="match status" value="1"/>
</dbReference>
<dbReference type="GO" id="GO:0004830">
    <property type="term" value="F:tryptophan-tRNA ligase activity"/>
    <property type="evidence" value="ECO:0007669"/>
    <property type="project" value="TreeGrafter"/>
</dbReference>
<name>A0A3G4ZPF2_9VIRU</name>
<evidence type="ECO:0000313" key="1">
    <source>
        <dbReference type="EMBL" id="AYV76768.1"/>
    </source>
</evidence>
<dbReference type="Gene3D" id="1.10.240.10">
    <property type="entry name" value="Tyrosyl-Transfer RNA Synthetase"/>
    <property type="match status" value="1"/>
</dbReference>
<gene>
    <name evidence="1" type="ORF">Terrestrivirus16_4</name>
</gene>
<organism evidence="1">
    <name type="scientific">Terrestrivirus sp</name>
    <dbReference type="NCBI Taxonomy" id="2487775"/>
    <lineage>
        <taxon>Viruses</taxon>
        <taxon>Varidnaviria</taxon>
        <taxon>Bamfordvirae</taxon>
        <taxon>Nucleocytoviricota</taxon>
        <taxon>Megaviricetes</taxon>
        <taxon>Imitervirales</taxon>
        <taxon>Mimiviridae</taxon>
        <taxon>Klosneuvirinae</taxon>
    </lineage>
</organism>
<dbReference type="PANTHER" id="PTHR10055">
    <property type="entry name" value="TRYPTOPHANYL-TRNA SYNTHETASE"/>
    <property type="match status" value="1"/>
</dbReference>
<feature type="non-terminal residue" evidence="1">
    <location>
        <position position="65"/>
    </location>
</feature>
<accession>A0A3G4ZPF2</accession>